<comment type="caution">
    <text evidence="9">The sequence shown here is derived from an EMBL/GenBank/DDBJ whole genome shotgun (WGS) entry which is preliminary data.</text>
</comment>
<feature type="transmembrane region" description="Helical" evidence="8">
    <location>
        <begin position="90"/>
        <end position="114"/>
    </location>
</feature>
<evidence type="ECO:0000256" key="6">
    <source>
        <dbReference type="ARBA" id="ARBA00023170"/>
    </source>
</evidence>
<dbReference type="SUPFAM" id="SSF52058">
    <property type="entry name" value="L domain-like"/>
    <property type="match status" value="1"/>
</dbReference>
<keyword evidence="7" id="KW-0325">Glycoprotein</keyword>
<comment type="subcellular location">
    <subcellularLocation>
        <location evidence="1">Membrane</location>
        <topology evidence="1">Single-pass type I membrane protein</topology>
    </subcellularLocation>
</comment>
<accession>A0ABR2DK64</accession>
<evidence type="ECO:0000256" key="8">
    <source>
        <dbReference type="SAM" id="Phobius"/>
    </source>
</evidence>
<evidence type="ECO:0000256" key="5">
    <source>
        <dbReference type="ARBA" id="ARBA00023136"/>
    </source>
</evidence>
<keyword evidence="3" id="KW-0732">Signal</keyword>
<dbReference type="EMBL" id="JBBPBM010000024">
    <property type="protein sequence ID" value="KAK8541816.1"/>
    <property type="molecule type" value="Genomic_DNA"/>
</dbReference>
<proteinExistence type="predicted"/>
<evidence type="ECO:0008006" key="11">
    <source>
        <dbReference type="Google" id="ProtNLM"/>
    </source>
</evidence>
<dbReference type="Proteomes" id="UP001472677">
    <property type="component" value="Unassembled WGS sequence"/>
</dbReference>
<reference evidence="9 10" key="1">
    <citation type="journal article" date="2024" name="G3 (Bethesda)">
        <title>Genome assembly of Hibiscus sabdariffa L. provides insights into metabolisms of medicinal natural products.</title>
        <authorList>
            <person name="Kim T."/>
        </authorList>
    </citation>
    <scope>NUCLEOTIDE SEQUENCE [LARGE SCALE GENOMIC DNA]</scope>
    <source>
        <strain evidence="9">TK-2024</strain>
        <tissue evidence="9">Old leaves</tissue>
    </source>
</reference>
<evidence type="ECO:0000256" key="4">
    <source>
        <dbReference type="ARBA" id="ARBA00022989"/>
    </source>
</evidence>
<keyword evidence="4 8" id="KW-1133">Transmembrane helix</keyword>
<keyword evidence="6" id="KW-0675">Receptor</keyword>
<gene>
    <name evidence="9" type="ORF">V6N12_014439</name>
</gene>
<evidence type="ECO:0000256" key="2">
    <source>
        <dbReference type="ARBA" id="ARBA00022692"/>
    </source>
</evidence>
<keyword evidence="10" id="KW-1185">Reference proteome</keyword>
<dbReference type="PRINTS" id="PR00019">
    <property type="entry name" value="LEURICHRPT"/>
</dbReference>
<sequence>MYPTSNLRALDLSHNLLSGQIPGNITTLKSLVVLNLSYNSFSGSVLVNQGYQRFSGTLTGNRGPCGALTGEGCNGASLPEKAFEEVEGPILVWVFCVSAFVSFYFGVVGLFCWARARSYIRRCSYGLWHP</sequence>
<evidence type="ECO:0000313" key="9">
    <source>
        <dbReference type="EMBL" id="KAK8541816.1"/>
    </source>
</evidence>
<evidence type="ECO:0000313" key="10">
    <source>
        <dbReference type="Proteomes" id="UP001472677"/>
    </source>
</evidence>
<evidence type="ECO:0000256" key="1">
    <source>
        <dbReference type="ARBA" id="ARBA00004479"/>
    </source>
</evidence>
<dbReference type="Gene3D" id="3.80.10.10">
    <property type="entry name" value="Ribonuclease Inhibitor"/>
    <property type="match status" value="1"/>
</dbReference>
<dbReference type="InterPro" id="IPR046956">
    <property type="entry name" value="RLP23-like"/>
</dbReference>
<keyword evidence="5 8" id="KW-0472">Membrane</keyword>
<dbReference type="Pfam" id="PF00560">
    <property type="entry name" value="LRR_1"/>
    <property type="match status" value="2"/>
</dbReference>
<dbReference type="InterPro" id="IPR032675">
    <property type="entry name" value="LRR_dom_sf"/>
</dbReference>
<organism evidence="9 10">
    <name type="scientific">Hibiscus sabdariffa</name>
    <name type="common">roselle</name>
    <dbReference type="NCBI Taxonomy" id="183260"/>
    <lineage>
        <taxon>Eukaryota</taxon>
        <taxon>Viridiplantae</taxon>
        <taxon>Streptophyta</taxon>
        <taxon>Embryophyta</taxon>
        <taxon>Tracheophyta</taxon>
        <taxon>Spermatophyta</taxon>
        <taxon>Magnoliopsida</taxon>
        <taxon>eudicotyledons</taxon>
        <taxon>Gunneridae</taxon>
        <taxon>Pentapetalae</taxon>
        <taxon>rosids</taxon>
        <taxon>malvids</taxon>
        <taxon>Malvales</taxon>
        <taxon>Malvaceae</taxon>
        <taxon>Malvoideae</taxon>
        <taxon>Hibiscus</taxon>
    </lineage>
</organism>
<dbReference type="PANTHER" id="PTHR48063">
    <property type="entry name" value="LRR RECEPTOR-LIKE KINASE"/>
    <property type="match status" value="1"/>
</dbReference>
<dbReference type="PROSITE" id="PS51450">
    <property type="entry name" value="LRR"/>
    <property type="match status" value="1"/>
</dbReference>
<dbReference type="InterPro" id="IPR001611">
    <property type="entry name" value="Leu-rich_rpt"/>
</dbReference>
<evidence type="ECO:0000256" key="7">
    <source>
        <dbReference type="ARBA" id="ARBA00023180"/>
    </source>
</evidence>
<keyword evidence="2 8" id="KW-0812">Transmembrane</keyword>
<protein>
    <recommendedName>
        <fullName evidence="11">Phytosulfokine receptor</fullName>
    </recommendedName>
</protein>
<name>A0ABR2DK64_9ROSI</name>
<evidence type="ECO:0000256" key="3">
    <source>
        <dbReference type="ARBA" id="ARBA00022729"/>
    </source>
</evidence>